<gene>
    <name evidence="2" type="ORF">PGLA1383_LOCUS6458</name>
    <name evidence="3" type="ORF">PGLA2088_LOCUS42008</name>
</gene>
<feature type="compositionally biased region" description="Basic and acidic residues" evidence="1">
    <location>
        <begin position="384"/>
        <end position="397"/>
    </location>
</feature>
<dbReference type="EMBL" id="CAJNNW010034093">
    <property type="protein sequence ID" value="CAE8721569.1"/>
    <property type="molecule type" value="Genomic_DNA"/>
</dbReference>
<accession>A0A813DL52</accession>
<protein>
    <submittedName>
        <fullName evidence="2">Uncharacterized protein</fullName>
    </submittedName>
</protein>
<evidence type="ECO:0000313" key="3">
    <source>
        <dbReference type="EMBL" id="CAE8721569.1"/>
    </source>
</evidence>
<keyword evidence="4" id="KW-1185">Reference proteome</keyword>
<dbReference type="Proteomes" id="UP000626109">
    <property type="component" value="Unassembled WGS sequence"/>
</dbReference>
<feature type="compositionally biased region" description="Polar residues" evidence="1">
    <location>
        <begin position="366"/>
        <end position="383"/>
    </location>
</feature>
<name>A0A813DL52_POLGL</name>
<reference evidence="2" key="1">
    <citation type="submission" date="2021-02" db="EMBL/GenBank/DDBJ databases">
        <authorList>
            <person name="Dougan E. K."/>
            <person name="Rhodes N."/>
            <person name="Thang M."/>
            <person name="Chan C."/>
        </authorList>
    </citation>
    <scope>NUCLEOTIDE SEQUENCE</scope>
</reference>
<feature type="compositionally biased region" description="Low complexity" evidence="1">
    <location>
        <begin position="330"/>
        <end position="359"/>
    </location>
</feature>
<dbReference type="Proteomes" id="UP000654075">
    <property type="component" value="Unassembled WGS sequence"/>
</dbReference>
<dbReference type="AlphaFoldDB" id="A0A813DL52"/>
<proteinExistence type="predicted"/>
<evidence type="ECO:0000256" key="1">
    <source>
        <dbReference type="SAM" id="MobiDB-lite"/>
    </source>
</evidence>
<comment type="caution">
    <text evidence="2">The sequence shown here is derived from an EMBL/GenBank/DDBJ whole genome shotgun (WGS) entry which is preliminary data.</text>
</comment>
<sequence>MPSIYKLLPATVTFSTSLASSTGKIASNPKSSEPVDVAQLDPMTGSLMLQKQHMQKQKEVPRRIRRKSLVTKAAGTTQSRTGEQMLEQMDPISGGIFVAPKRVNDGMLAGPGPVIDTKKALVTAMGVAAAAAAAKLVVDGRILSPRRRCGQSRLTLPEAASKAAEGADVRVRSQERTRQLRRLRQGRQHIHGRWKDAALACLGSLGMARAVRRRRAQENLSGTYNTEALFTPCQATLTGNYNTQAPFTPRTLTCQKDSMYTPRAKELVTPATTTPCTPASPKTAGQSWSSQNTECFQLHEQCQVYNMSCESDCESDEEVPDWNNQEWVTGGSRRLSGGSSRRLSGGSRRLSGGNRTLGGRSRRLSAGQQWLSGESRMVSTDSLDSPRKVSRAADEPRSISPRKVSHAGC</sequence>
<dbReference type="EMBL" id="CAJNNV010002685">
    <property type="protein sequence ID" value="CAE8587619.1"/>
    <property type="molecule type" value="Genomic_DNA"/>
</dbReference>
<evidence type="ECO:0000313" key="2">
    <source>
        <dbReference type="EMBL" id="CAE8587619.1"/>
    </source>
</evidence>
<organism evidence="2 4">
    <name type="scientific">Polarella glacialis</name>
    <name type="common">Dinoflagellate</name>
    <dbReference type="NCBI Taxonomy" id="89957"/>
    <lineage>
        <taxon>Eukaryota</taxon>
        <taxon>Sar</taxon>
        <taxon>Alveolata</taxon>
        <taxon>Dinophyceae</taxon>
        <taxon>Suessiales</taxon>
        <taxon>Suessiaceae</taxon>
        <taxon>Polarella</taxon>
    </lineage>
</organism>
<feature type="region of interest" description="Disordered" evidence="1">
    <location>
        <begin position="315"/>
        <end position="409"/>
    </location>
</feature>
<evidence type="ECO:0000313" key="4">
    <source>
        <dbReference type="Proteomes" id="UP000654075"/>
    </source>
</evidence>